<accession>A0A9D1V546</accession>
<reference evidence="2" key="2">
    <citation type="submission" date="2021-04" db="EMBL/GenBank/DDBJ databases">
        <authorList>
            <person name="Gilroy R."/>
        </authorList>
    </citation>
    <scope>NUCLEOTIDE SEQUENCE</scope>
    <source>
        <strain evidence="2">2239</strain>
    </source>
</reference>
<dbReference type="AlphaFoldDB" id="A0A9D1V546"/>
<name>A0A9D1V546_9FIRM</name>
<dbReference type="Pfam" id="PF11167">
    <property type="entry name" value="DUF2953"/>
    <property type="match status" value="1"/>
</dbReference>
<feature type="region of interest" description="Disordered" evidence="1">
    <location>
        <begin position="59"/>
        <end position="137"/>
    </location>
</feature>
<feature type="compositionally biased region" description="Low complexity" evidence="1">
    <location>
        <begin position="88"/>
        <end position="110"/>
    </location>
</feature>
<dbReference type="InterPro" id="IPR021338">
    <property type="entry name" value="DUF2953"/>
</dbReference>
<organism evidence="2 3">
    <name type="scientific">Candidatus Allofournierella pullicola</name>
    <dbReference type="NCBI Taxonomy" id="2838596"/>
    <lineage>
        <taxon>Bacteria</taxon>
        <taxon>Bacillati</taxon>
        <taxon>Bacillota</taxon>
        <taxon>Clostridia</taxon>
        <taxon>Eubacteriales</taxon>
        <taxon>Oscillospiraceae</taxon>
        <taxon>Allofournierella</taxon>
    </lineage>
</organism>
<evidence type="ECO:0000313" key="3">
    <source>
        <dbReference type="Proteomes" id="UP000824193"/>
    </source>
</evidence>
<reference evidence="2" key="1">
    <citation type="journal article" date="2021" name="PeerJ">
        <title>Extensive microbial diversity within the chicken gut microbiome revealed by metagenomics and culture.</title>
        <authorList>
            <person name="Gilroy R."/>
            <person name="Ravi A."/>
            <person name="Getino M."/>
            <person name="Pursley I."/>
            <person name="Horton D.L."/>
            <person name="Alikhan N.F."/>
            <person name="Baker D."/>
            <person name="Gharbi K."/>
            <person name="Hall N."/>
            <person name="Watson M."/>
            <person name="Adriaenssens E.M."/>
            <person name="Foster-Nyarko E."/>
            <person name="Jarju S."/>
            <person name="Secka A."/>
            <person name="Antonio M."/>
            <person name="Oren A."/>
            <person name="Chaudhuri R.R."/>
            <person name="La Ragione R."/>
            <person name="Hildebrand F."/>
            <person name="Pallen M.J."/>
        </authorList>
    </citation>
    <scope>NUCLEOTIDE SEQUENCE</scope>
    <source>
        <strain evidence="2">2239</strain>
    </source>
</reference>
<dbReference type="Proteomes" id="UP000824193">
    <property type="component" value="Unassembled WGS sequence"/>
</dbReference>
<sequence>MAALWLIVRILLWMLAVLLGLVVAALFVPITAELRADETDFAAWLRVLFVRIKLYPRPEKEEKPRREKRKKEKKARPTPAENAPAEKAPVQSAQQAAPAQEPPTEAAPASKAGTAGGPAPKKQAKTQEAKSPSLADKLPKDLDRTLALVSTAGGAVRRLLAGLTVHGIKAFLPVHKDAAADTALAVGRVWAAVGAGLGALQNFIRIRPGEITVQPDYTGDEERKASFSCKITGCLFIMVSVGIWAFRRLREQKFL</sequence>
<gene>
    <name evidence="2" type="ORF">H9865_09535</name>
</gene>
<dbReference type="EMBL" id="DXFW01000033">
    <property type="protein sequence ID" value="HIX06315.1"/>
    <property type="molecule type" value="Genomic_DNA"/>
</dbReference>
<evidence type="ECO:0000256" key="1">
    <source>
        <dbReference type="SAM" id="MobiDB-lite"/>
    </source>
</evidence>
<evidence type="ECO:0000313" key="2">
    <source>
        <dbReference type="EMBL" id="HIX06315.1"/>
    </source>
</evidence>
<feature type="compositionally biased region" description="Basic residues" evidence="1">
    <location>
        <begin position="66"/>
        <end position="76"/>
    </location>
</feature>
<protein>
    <submittedName>
        <fullName evidence="2">DUF2953 domain-containing protein</fullName>
    </submittedName>
</protein>
<comment type="caution">
    <text evidence="2">The sequence shown here is derived from an EMBL/GenBank/DDBJ whole genome shotgun (WGS) entry which is preliminary data.</text>
</comment>
<proteinExistence type="predicted"/>